<gene>
    <name evidence="4" type="ORF">H8S44_06450</name>
</gene>
<dbReference type="InterPro" id="IPR009057">
    <property type="entry name" value="Homeodomain-like_sf"/>
</dbReference>
<dbReference type="EMBL" id="JACOOR010000003">
    <property type="protein sequence ID" value="MBC5659407.1"/>
    <property type="molecule type" value="Genomic_DNA"/>
</dbReference>
<name>A0A923RLM2_9FIRM</name>
<protein>
    <submittedName>
        <fullName evidence="4">TetR/AcrR family transcriptional regulator C-terminal domain-containing protein</fullName>
    </submittedName>
</protein>
<comment type="caution">
    <text evidence="4">The sequence shown here is derived from an EMBL/GenBank/DDBJ whole genome shotgun (WGS) entry which is preliminary data.</text>
</comment>
<dbReference type="RefSeq" id="WP_186871769.1">
    <property type="nucleotide sequence ID" value="NZ_JACOOR010000003.1"/>
</dbReference>
<feature type="DNA-binding region" description="H-T-H motif" evidence="2">
    <location>
        <begin position="31"/>
        <end position="50"/>
    </location>
</feature>
<dbReference type="SUPFAM" id="SSF46689">
    <property type="entry name" value="Homeodomain-like"/>
    <property type="match status" value="1"/>
</dbReference>
<evidence type="ECO:0000259" key="3">
    <source>
        <dbReference type="PROSITE" id="PS50977"/>
    </source>
</evidence>
<reference evidence="4" key="1">
    <citation type="submission" date="2020-08" db="EMBL/GenBank/DDBJ databases">
        <title>Genome public.</title>
        <authorList>
            <person name="Liu C."/>
            <person name="Sun Q."/>
        </authorList>
    </citation>
    <scope>NUCLEOTIDE SEQUENCE</scope>
    <source>
        <strain evidence="4">NSJ-68</strain>
    </source>
</reference>
<dbReference type="PROSITE" id="PS50977">
    <property type="entry name" value="HTH_TETR_2"/>
    <property type="match status" value="1"/>
</dbReference>
<dbReference type="PANTHER" id="PTHR43479">
    <property type="entry name" value="ACREF/ENVCD OPERON REPRESSOR-RELATED"/>
    <property type="match status" value="1"/>
</dbReference>
<evidence type="ECO:0000256" key="1">
    <source>
        <dbReference type="ARBA" id="ARBA00023125"/>
    </source>
</evidence>
<keyword evidence="1 2" id="KW-0238">DNA-binding</keyword>
<dbReference type="InterPro" id="IPR050624">
    <property type="entry name" value="HTH-type_Tx_Regulator"/>
</dbReference>
<evidence type="ECO:0000313" key="5">
    <source>
        <dbReference type="Proteomes" id="UP000649345"/>
    </source>
</evidence>
<dbReference type="GO" id="GO:0003677">
    <property type="term" value="F:DNA binding"/>
    <property type="evidence" value="ECO:0007669"/>
    <property type="project" value="UniProtKB-UniRule"/>
</dbReference>
<dbReference type="Gene3D" id="1.10.357.10">
    <property type="entry name" value="Tetracycline Repressor, domain 2"/>
    <property type="match status" value="1"/>
</dbReference>
<dbReference type="InterPro" id="IPR039532">
    <property type="entry name" value="TetR_C_Firmicutes"/>
</dbReference>
<proteinExistence type="predicted"/>
<dbReference type="Proteomes" id="UP000649345">
    <property type="component" value="Unassembled WGS sequence"/>
</dbReference>
<accession>A0A923RLM2</accession>
<evidence type="ECO:0000313" key="4">
    <source>
        <dbReference type="EMBL" id="MBC5659407.1"/>
    </source>
</evidence>
<keyword evidence="5" id="KW-1185">Reference proteome</keyword>
<sequence>MTHEEQSLQTKKALAASLKKLLAHKSFSRITVTEIIEDCGLNRKTFYYHFEDIYGLLRWMLEQDLLSVILSFDLTTDYEQALTYAIDYIEQNKQLLYCIFHNFGHDEMKHLFYRDFAQLVDSIICASEQKLGLYLDEDFHRFLECYYTGALSGILMAVFEKLYVTDRQQLIDNVSLIFHASLPTLIEQKGTPRE</sequence>
<feature type="domain" description="HTH tetR-type" evidence="3">
    <location>
        <begin position="8"/>
        <end position="68"/>
    </location>
</feature>
<dbReference type="AlphaFoldDB" id="A0A923RLM2"/>
<dbReference type="Pfam" id="PF14278">
    <property type="entry name" value="TetR_C_8"/>
    <property type="match status" value="1"/>
</dbReference>
<dbReference type="Pfam" id="PF00440">
    <property type="entry name" value="TetR_N"/>
    <property type="match status" value="1"/>
</dbReference>
<dbReference type="PANTHER" id="PTHR43479:SF7">
    <property type="entry name" value="TETR-FAMILY TRANSCRIPTIONAL REGULATOR"/>
    <property type="match status" value="1"/>
</dbReference>
<organism evidence="4 5">
    <name type="scientific">Anaerosacchariphilus hominis</name>
    <dbReference type="NCBI Taxonomy" id="2763017"/>
    <lineage>
        <taxon>Bacteria</taxon>
        <taxon>Bacillati</taxon>
        <taxon>Bacillota</taxon>
        <taxon>Clostridia</taxon>
        <taxon>Lachnospirales</taxon>
        <taxon>Lachnospiraceae</taxon>
        <taxon>Anaerosacchariphilus</taxon>
    </lineage>
</organism>
<evidence type="ECO:0000256" key="2">
    <source>
        <dbReference type="PROSITE-ProRule" id="PRU00335"/>
    </source>
</evidence>
<dbReference type="InterPro" id="IPR001647">
    <property type="entry name" value="HTH_TetR"/>
</dbReference>